<dbReference type="GO" id="GO:0004459">
    <property type="term" value="F:L-lactate dehydrogenase (NAD+) activity"/>
    <property type="evidence" value="ECO:0007669"/>
    <property type="project" value="UniProtKB-EC"/>
</dbReference>
<dbReference type="PROSITE" id="PS00064">
    <property type="entry name" value="L_LDH"/>
    <property type="match status" value="1"/>
</dbReference>
<evidence type="ECO:0000256" key="7">
    <source>
        <dbReference type="ARBA" id="ARBA00049258"/>
    </source>
</evidence>
<feature type="binding site" evidence="8">
    <location>
        <position position="85"/>
    </location>
    <ligand>
        <name>substrate</name>
    </ligand>
</feature>
<dbReference type="EMBL" id="JARMQG010000088">
    <property type="protein sequence ID" value="MED3562464.1"/>
    <property type="molecule type" value="Genomic_DNA"/>
</dbReference>
<dbReference type="SUPFAM" id="SSF51735">
    <property type="entry name" value="NAD(P)-binding Rossmann-fold domains"/>
    <property type="match status" value="1"/>
</dbReference>
<dbReference type="PANTHER" id="PTHR43128">
    <property type="entry name" value="L-2-HYDROXYCARBOXYLATE DEHYDROGENASE (NAD(P)(+))"/>
    <property type="match status" value="1"/>
</dbReference>
<evidence type="ECO:0000256" key="1">
    <source>
        <dbReference type="ARBA" id="ARBA00004843"/>
    </source>
</evidence>
<keyword evidence="8" id="KW-0963">Cytoplasm</keyword>
<comment type="caution">
    <text evidence="8">Lacks conserved residue(s) required for the propagation of feature annotation.</text>
</comment>
<keyword evidence="8" id="KW-0597">Phosphoprotein</keyword>
<evidence type="ECO:0000256" key="2">
    <source>
        <dbReference type="ARBA" id="ARBA00006054"/>
    </source>
</evidence>
<sequence>MANHINRVAIVGSGFVGSTYAYALINQEITEELVLIDLNGKKADGDAMDLNHGMLFSPSPTKVWQGDYSDCKDADIVCIAASVSQSEEETRLTVVEKNTEIAKGVVEKVMESGFDGIFLVVSNPVDIITYATWKFSGLSKERVIGSGTSLDTARLTFLLGEYFNVDSRNINGYIIGEHGDSQLAAYSTATIGGKPILDFVDANSQYSREDLEKIAVNVRDAAYQVWDRKGATYFGIGMCLARITKAILRNENSILPVSAYLDGEYGFHDVYAGVPAIINREGVREIVEMDIDEIEKERLVSSINVLKTTMEALFIK</sequence>
<dbReference type="InterPro" id="IPR011304">
    <property type="entry name" value="L-lactate_DH"/>
</dbReference>
<reference evidence="11 12" key="1">
    <citation type="submission" date="2023-03" db="EMBL/GenBank/DDBJ databases">
        <title>Bacillus Genome Sequencing.</title>
        <authorList>
            <person name="Dunlap C."/>
        </authorList>
    </citation>
    <scope>NUCLEOTIDE SEQUENCE [LARGE SCALE GENOMIC DNA]</scope>
    <source>
        <strain evidence="11 12">B-14544</strain>
    </source>
</reference>
<dbReference type="Gene3D" id="3.90.110.10">
    <property type="entry name" value="Lactate dehydrogenase/glycoside hydrolase, family 4, C-terminal"/>
    <property type="match status" value="1"/>
</dbReference>
<dbReference type="EC" id="1.1.1.27" evidence="3 8"/>
<protein>
    <recommendedName>
        <fullName evidence="3 8">L-lactate dehydrogenase</fullName>
        <shortName evidence="8">L-LDH</shortName>
        <ecNumber evidence="3 8">1.1.1.27</ecNumber>
    </recommendedName>
</protein>
<gene>
    <name evidence="8" type="primary">ldh</name>
    <name evidence="11" type="ORF">P4447_08345</name>
</gene>
<organism evidence="11 12">
    <name type="scientific">Bacillus xiapuensis</name>
    <dbReference type="NCBI Taxonomy" id="2014075"/>
    <lineage>
        <taxon>Bacteria</taxon>
        <taxon>Bacillati</taxon>
        <taxon>Bacillota</taxon>
        <taxon>Bacilli</taxon>
        <taxon>Bacillales</taxon>
        <taxon>Bacillaceae</taxon>
        <taxon>Bacillus</taxon>
    </lineage>
</organism>
<dbReference type="InterPro" id="IPR001236">
    <property type="entry name" value="Lactate/malate_DH_N"/>
</dbReference>
<feature type="domain" description="Lactate/malate dehydrogenase N-terminal" evidence="9">
    <location>
        <begin position="7"/>
        <end position="145"/>
    </location>
</feature>
<feature type="binding site" evidence="8">
    <location>
        <begin position="123"/>
        <end position="126"/>
    </location>
    <ligand>
        <name>substrate</name>
    </ligand>
</feature>
<feature type="binding site" evidence="8">
    <location>
        <position position="91"/>
    </location>
    <ligand>
        <name>substrate</name>
    </ligand>
</feature>
<keyword evidence="5 8" id="KW-0560">Oxidoreductase</keyword>
<evidence type="ECO:0000313" key="11">
    <source>
        <dbReference type="EMBL" id="MED3562464.1"/>
    </source>
</evidence>
<feature type="binding site" evidence="8">
    <location>
        <position position="146"/>
    </location>
    <ligand>
        <name>NAD(+)</name>
        <dbReference type="ChEBI" id="CHEBI:57540"/>
    </ligand>
</feature>
<feature type="binding site" evidence="8">
    <location>
        <position position="37"/>
    </location>
    <ligand>
        <name>NAD(+)</name>
        <dbReference type="ChEBI" id="CHEBI:57540"/>
    </ligand>
</feature>
<dbReference type="InterPro" id="IPR018177">
    <property type="entry name" value="L-lactate_DH_AS"/>
</dbReference>
<keyword evidence="12" id="KW-1185">Reference proteome</keyword>
<dbReference type="SUPFAM" id="SSF56327">
    <property type="entry name" value="LDH C-terminal domain-like"/>
    <property type="match status" value="1"/>
</dbReference>
<comment type="similarity">
    <text evidence="2 8">Belongs to the LDH/MDH superfamily. LDH family.</text>
</comment>
<proteinExistence type="inferred from homology"/>
<dbReference type="Proteomes" id="UP001330749">
    <property type="component" value="Unassembled WGS sequence"/>
</dbReference>
<evidence type="ECO:0000256" key="5">
    <source>
        <dbReference type="ARBA" id="ARBA00023002"/>
    </source>
</evidence>
<evidence type="ECO:0000259" key="9">
    <source>
        <dbReference type="Pfam" id="PF00056"/>
    </source>
</evidence>
<dbReference type="CDD" id="cd05291">
    <property type="entry name" value="HicDH_like"/>
    <property type="match status" value="1"/>
</dbReference>
<comment type="subcellular location">
    <subcellularLocation>
        <location evidence="8">Cytoplasm</location>
    </subcellularLocation>
</comment>
<feature type="binding site" evidence="8">
    <location>
        <begin position="151"/>
        <end position="154"/>
    </location>
    <ligand>
        <name>substrate</name>
    </ligand>
</feature>
<keyword evidence="6 8" id="KW-0520">NAD</keyword>
<accession>A0ABU6N8C0</accession>
<comment type="function">
    <text evidence="8">Catalyzes the conversion of lactate to pyruvate.</text>
</comment>
<dbReference type="PRINTS" id="PR00086">
    <property type="entry name" value="LLDHDRGNASE"/>
</dbReference>
<dbReference type="InterPro" id="IPR015955">
    <property type="entry name" value="Lactate_DH/Glyco_Ohase_4_C"/>
</dbReference>
<dbReference type="InterPro" id="IPR001557">
    <property type="entry name" value="L-lactate/malate_DH"/>
</dbReference>
<feature type="binding site" evidence="8">
    <location>
        <position position="42"/>
    </location>
    <ligand>
        <name>NAD(+)</name>
        <dbReference type="ChEBI" id="CHEBI:57540"/>
    </ligand>
</feature>
<feature type="active site" description="Proton acceptor" evidence="8">
    <location>
        <position position="178"/>
    </location>
</feature>
<feature type="binding site" evidence="8">
    <location>
        <position position="16"/>
    </location>
    <ligand>
        <name>NAD(+)</name>
        <dbReference type="ChEBI" id="CHEBI:57540"/>
    </ligand>
</feature>
<keyword evidence="4" id="KW-0021">Allosteric enzyme</keyword>
<feature type="modified residue" description="Phosphotyrosine" evidence="8">
    <location>
        <position position="223"/>
    </location>
</feature>
<evidence type="ECO:0000259" key="10">
    <source>
        <dbReference type="Pfam" id="PF02866"/>
    </source>
</evidence>
<comment type="caution">
    <text evidence="11">The sequence shown here is derived from an EMBL/GenBank/DDBJ whole genome shotgun (WGS) entry which is preliminary data.</text>
</comment>
<dbReference type="Gene3D" id="3.40.50.720">
    <property type="entry name" value="NAD(P)-binding Rossmann-like Domain"/>
    <property type="match status" value="1"/>
</dbReference>
<dbReference type="PANTHER" id="PTHR43128:SF16">
    <property type="entry name" value="L-LACTATE DEHYDROGENASE"/>
    <property type="match status" value="1"/>
</dbReference>
<dbReference type="HAMAP" id="MF_00488">
    <property type="entry name" value="Lactate_dehydrog"/>
    <property type="match status" value="1"/>
</dbReference>
<comment type="pathway">
    <text evidence="1 8">Fermentation; pyruvate fermentation to lactate; (S)-lactate from pyruvate: step 1/1.</text>
</comment>
<feature type="binding site" evidence="8">
    <location>
        <position position="68"/>
    </location>
    <ligand>
        <name>NAD(+)</name>
        <dbReference type="ChEBI" id="CHEBI:57540"/>
    </ligand>
</feature>
<evidence type="ECO:0000256" key="4">
    <source>
        <dbReference type="ARBA" id="ARBA00022533"/>
    </source>
</evidence>
<dbReference type="Pfam" id="PF02866">
    <property type="entry name" value="Ldh_1_C"/>
    <property type="match status" value="1"/>
</dbReference>
<comment type="subunit">
    <text evidence="8">Homotetramer.</text>
</comment>
<evidence type="ECO:0000313" key="12">
    <source>
        <dbReference type="Proteomes" id="UP001330749"/>
    </source>
</evidence>
<dbReference type="Pfam" id="PF00056">
    <property type="entry name" value="Ldh_1_N"/>
    <property type="match status" value="1"/>
</dbReference>
<feature type="binding site" evidence="8">
    <location>
        <begin position="121"/>
        <end position="123"/>
    </location>
    <ligand>
        <name>NAD(+)</name>
        <dbReference type="ChEBI" id="CHEBI:57540"/>
    </ligand>
</feature>
<feature type="domain" description="Lactate/malate dehydrogenase C-terminal" evidence="10">
    <location>
        <begin position="148"/>
        <end position="312"/>
    </location>
</feature>
<dbReference type="InterPro" id="IPR022383">
    <property type="entry name" value="Lactate/malate_DH_C"/>
</dbReference>
<dbReference type="NCBIfam" id="TIGR01771">
    <property type="entry name" value="L-LDH-NAD"/>
    <property type="match status" value="1"/>
</dbReference>
<comment type="catalytic activity">
    <reaction evidence="7 8">
        <text>(S)-lactate + NAD(+) = pyruvate + NADH + H(+)</text>
        <dbReference type="Rhea" id="RHEA:23444"/>
        <dbReference type="ChEBI" id="CHEBI:15361"/>
        <dbReference type="ChEBI" id="CHEBI:15378"/>
        <dbReference type="ChEBI" id="CHEBI:16651"/>
        <dbReference type="ChEBI" id="CHEBI:57540"/>
        <dbReference type="ChEBI" id="CHEBI:57945"/>
        <dbReference type="EC" id="1.1.1.27"/>
    </reaction>
</comment>
<feature type="binding site" evidence="8">
    <location>
        <position position="232"/>
    </location>
    <ligand>
        <name>substrate</name>
    </ligand>
</feature>
<dbReference type="RefSeq" id="WP_327967393.1">
    <property type="nucleotide sequence ID" value="NZ_JARMQG010000088.1"/>
</dbReference>
<evidence type="ECO:0000256" key="8">
    <source>
        <dbReference type="HAMAP-Rule" id="MF_00488"/>
    </source>
</evidence>
<evidence type="ECO:0000256" key="6">
    <source>
        <dbReference type="ARBA" id="ARBA00023027"/>
    </source>
</evidence>
<dbReference type="NCBIfam" id="NF000824">
    <property type="entry name" value="PRK00066.1"/>
    <property type="match status" value="1"/>
</dbReference>
<name>A0ABU6N8C0_9BACI</name>
<evidence type="ECO:0000256" key="3">
    <source>
        <dbReference type="ARBA" id="ARBA00012967"/>
    </source>
</evidence>
<dbReference type="PIRSF" id="PIRSF000102">
    <property type="entry name" value="Lac_mal_DH"/>
    <property type="match status" value="1"/>
</dbReference>
<dbReference type="InterPro" id="IPR036291">
    <property type="entry name" value="NAD(P)-bd_dom_sf"/>
</dbReference>